<organism evidence="10">
    <name type="scientific">Homalodisca liturata</name>
    <dbReference type="NCBI Taxonomy" id="320908"/>
    <lineage>
        <taxon>Eukaryota</taxon>
        <taxon>Metazoa</taxon>
        <taxon>Ecdysozoa</taxon>
        <taxon>Arthropoda</taxon>
        <taxon>Hexapoda</taxon>
        <taxon>Insecta</taxon>
        <taxon>Pterygota</taxon>
        <taxon>Neoptera</taxon>
        <taxon>Paraneoptera</taxon>
        <taxon>Hemiptera</taxon>
        <taxon>Auchenorrhyncha</taxon>
        <taxon>Membracoidea</taxon>
        <taxon>Cicadellidae</taxon>
        <taxon>Cicadellinae</taxon>
        <taxon>Proconiini</taxon>
        <taxon>Homalodisca</taxon>
    </lineage>
</organism>
<evidence type="ECO:0000256" key="2">
    <source>
        <dbReference type="ARBA" id="ARBA00006105"/>
    </source>
</evidence>
<dbReference type="InterPro" id="IPR001709">
    <property type="entry name" value="Flavoprot_Pyr_Nucl_cyt_Rdtase"/>
</dbReference>
<keyword evidence="5 8" id="KW-0274">FAD</keyword>
<evidence type="ECO:0000256" key="6">
    <source>
        <dbReference type="ARBA" id="ARBA00023002"/>
    </source>
</evidence>
<keyword evidence="7" id="KW-0520">NAD</keyword>
<dbReference type="Gene3D" id="2.40.30.10">
    <property type="entry name" value="Translation factors"/>
    <property type="match status" value="1"/>
</dbReference>
<gene>
    <name evidence="10" type="ORF">g.3913</name>
</gene>
<dbReference type="PANTHER" id="PTHR19370">
    <property type="entry name" value="NADH-CYTOCHROME B5 REDUCTASE"/>
    <property type="match status" value="1"/>
</dbReference>
<dbReference type="InterPro" id="IPR039261">
    <property type="entry name" value="FNR_nucleotide-bd"/>
</dbReference>
<evidence type="ECO:0000256" key="3">
    <source>
        <dbReference type="ARBA" id="ARBA00012011"/>
    </source>
</evidence>
<feature type="binding site" evidence="8">
    <location>
        <position position="150"/>
    </location>
    <ligand>
        <name>FAD</name>
        <dbReference type="ChEBI" id="CHEBI:57692"/>
    </ligand>
</feature>
<dbReference type="EMBL" id="GECU01033705">
    <property type="protein sequence ID" value="JAS74001.1"/>
    <property type="molecule type" value="Transcribed_RNA"/>
</dbReference>
<accession>A0A1B6HHD4</accession>
<name>A0A1B6HHD4_9HEMI</name>
<dbReference type="PRINTS" id="PR00371">
    <property type="entry name" value="FPNCR"/>
</dbReference>
<dbReference type="SUPFAM" id="SSF52343">
    <property type="entry name" value="Ferredoxin reductase-like, C-terminal NADP-linked domain"/>
    <property type="match status" value="1"/>
</dbReference>
<evidence type="ECO:0000256" key="7">
    <source>
        <dbReference type="ARBA" id="ARBA00023027"/>
    </source>
</evidence>
<keyword evidence="6" id="KW-0560">Oxidoreductase</keyword>
<dbReference type="GO" id="GO:0090524">
    <property type="term" value="F:cytochrome-b5 reductase activity, acting on NADH"/>
    <property type="evidence" value="ECO:0007669"/>
    <property type="project" value="UniProtKB-EC"/>
</dbReference>
<dbReference type="InterPro" id="IPR001433">
    <property type="entry name" value="OxRdtase_FAD/NAD-bd"/>
</dbReference>
<dbReference type="Pfam" id="PF00970">
    <property type="entry name" value="FAD_binding_6"/>
    <property type="match status" value="1"/>
</dbReference>
<comment type="cofactor">
    <cofactor evidence="1 8">
        <name>FAD</name>
        <dbReference type="ChEBI" id="CHEBI:57692"/>
    </cofactor>
</comment>
<proteinExistence type="inferred from homology"/>
<evidence type="ECO:0000313" key="10">
    <source>
        <dbReference type="EMBL" id="JAS74001.1"/>
    </source>
</evidence>
<protein>
    <recommendedName>
        <fullName evidence="3">cytochrome-b5 reductase</fullName>
        <ecNumber evidence="3">1.6.2.2</ecNumber>
    </recommendedName>
</protein>
<evidence type="ECO:0000256" key="4">
    <source>
        <dbReference type="ARBA" id="ARBA00022630"/>
    </source>
</evidence>
<feature type="non-terminal residue" evidence="10">
    <location>
        <position position="1"/>
    </location>
</feature>
<dbReference type="InterPro" id="IPR008333">
    <property type="entry name" value="Cbr1-like_FAD-bd_dom"/>
</dbReference>
<dbReference type="Pfam" id="PF09791">
    <property type="entry name" value="Oxidored-like"/>
    <property type="match status" value="1"/>
</dbReference>
<reference evidence="10" key="1">
    <citation type="submission" date="2015-11" db="EMBL/GenBank/DDBJ databases">
        <title>De novo transcriptome assembly of four potential Pierce s Disease insect vectors from Arizona vineyards.</title>
        <authorList>
            <person name="Tassone E.E."/>
        </authorList>
    </citation>
    <scope>NUCLEOTIDE SEQUENCE</scope>
</reference>
<feature type="binding site" evidence="8">
    <location>
        <position position="129"/>
    </location>
    <ligand>
        <name>FAD</name>
        <dbReference type="ChEBI" id="CHEBI:57692"/>
    </ligand>
</feature>
<dbReference type="CDD" id="cd06183">
    <property type="entry name" value="cyt_b5_reduct_like"/>
    <property type="match status" value="1"/>
</dbReference>
<feature type="binding site" evidence="8">
    <location>
        <position position="157"/>
    </location>
    <ligand>
        <name>FAD</name>
        <dbReference type="ChEBI" id="CHEBI:57692"/>
    </ligand>
</feature>
<evidence type="ECO:0000256" key="5">
    <source>
        <dbReference type="ARBA" id="ARBA00022827"/>
    </source>
</evidence>
<keyword evidence="4 8" id="KW-0285">Flavoprotein</keyword>
<dbReference type="SUPFAM" id="SSF63380">
    <property type="entry name" value="Riboflavin synthase domain-like"/>
    <property type="match status" value="1"/>
</dbReference>
<evidence type="ECO:0000256" key="8">
    <source>
        <dbReference type="PIRSR" id="PIRSR601834-1"/>
    </source>
</evidence>
<dbReference type="InterPro" id="IPR019180">
    <property type="entry name" value="Oxidoreductase-like_N"/>
</dbReference>
<dbReference type="Pfam" id="PF00175">
    <property type="entry name" value="NAD_binding_1"/>
    <property type="match status" value="1"/>
</dbReference>
<dbReference type="Gene3D" id="3.40.50.80">
    <property type="entry name" value="Nucleotide-binding domain of ferredoxin-NADP reductase (FNR) module"/>
    <property type="match status" value="1"/>
</dbReference>
<comment type="similarity">
    <text evidence="2">Belongs to the flavoprotein pyridine nucleotide cytochrome reductase family.</text>
</comment>
<feature type="binding site" evidence="8">
    <location>
        <position position="158"/>
    </location>
    <ligand>
        <name>FAD</name>
        <dbReference type="ChEBI" id="CHEBI:57692"/>
    </ligand>
</feature>
<dbReference type="PRINTS" id="PR00406">
    <property type="entry name" value="CYTB5RDTASE"/>
</dbReference>
<dbReference type="AlphaFoldDB" id="A0A1B6HHD4"/>
<evidence type="ECO:0000259" key="9">
    <source>
        <dbReference type="PROSITE" id="PS51384"/>
    </source>
</evidence>
<dbReference type="PROSITE" id="PS51384">
    <property type="entry name" value="FAD_FR"/>
    <property type="match status" value="1"/>
</dbReference>
<dbReference type="InterPro" id="IPR017927">
    <property type="entry name" value="FAD-bd_FR_type"/>
</dbReference>
<dbReference type="PANTHER" id="PTHR19370:SF184">
    <property type="entry name" value="NADH-CYTOCHROME B5 REDUCTASE-LIKE"/>
    <property type="match status" value="1"/>
</dbReference>
<dbReference type="InterPro" id="IPR017938">
    <property type="entry name" value="Riboflavin_synthase-like_b-brl"/>
</dbReference>
<feature type="binding site" evidence="8">
    <location>
        <position position="131"/>
    </location>
    <ligand>
        <name>FAD</name>
        <dbReference type="ChEBI" id="CHEBI:57692"/>
    </ligand>
</feature>
<sequence>PSDCCGSGCTPCVFDIYERQLQSWHDKKAGDTQGRRSDVRSDLLSETRFKPFRLIRKIRLTEGVYSFTFRPVEVLPGGCDVTENINGALPYSIGQHLVLRRCMESSNKIDAEVVTDQDEPVSSSQIITRAYTPITIAAQEVNCCFEMFAKLYDQGVMSAYLKESSVDDILYWRGPYGDFKYSPNSFRYILMLCVGTGLAPMVPIVTSIVNDDSDDTQVHLMYGIRNINHVILRDKLRSLTQYWNFTLEYYCSEEVEENRIVKFGEKVVSTRINRESVSEYLIEKQLEQVLALVCGTDSFT</sequence>
<feature type="non-terminal residue" evidence="10">
    <location>
        <position position="300"/>
    </location>
</feature>
<dbReference type="InterPro" id="IPR001834">
    <property type="entry name" value="CBR-like"/>
</dbReference>
<dbReference type="EC" id="1.6.2.2" evidence="3"/>
<feature type="domain" description="FAD-binding FR-type" evidence="9">
    <location>
        <begin position="47"/>
        <end position="182"/>
    </location>
</feature>
<evidence type="ECO:0000256" key="1">
    <source>
        <dbReference type="ARBA" id="ARBA00001974"/>
    </source>
</evidence>